<gene>
    <name evidence="3" type="ORF">PHJA_001288800</name>
</gene>
<evidence type="ECO:0000313" key="3">
    <source>
        <dbReference type="EMBL" id="GFP91448.1"/>
    </source>
</evidence>
<comment type="caution">
    <text evidence="3">The sequence shown here is derived from an EMBL/GenBank/DDBJ whole genome shotgun (WGS) entry which is preliminary data.</text>
</comment>
<proteinExistence type="predicted"/>
<evidence type="ECO:0000256" key="2">
    <source>
        <dbReference type="ARBA" id="ARBA00022679"/>
    </source>
</evidence>
<dbReference type="PANTHER" id="PTHR43398">
    <property type="entry name" value="DOLICHOL-PHOSPHATE MANNOSYLTRANSFERASE SUBUNIT 1"/>
    <property type="match status" value="1"/>
</dbReference>
<keyword evidence="1 3" id="KW-0328">Glycosyltransferase</keyword>
<sequence>MPSFIKGGGVHGWNLMRKLTSRGANVLAQTLLWTGVSDLTGSFSIFNFTRGVESTVSSYEVSMWRSLWIDLFSEIFRALRSIRNAFEVFFHCLQPTSP</sequence>
<dbReference type="GO" id="GO:0035269">
    <property type="term" value="P:protein O-linked glycosylation via mannose"/>
    <property type="evidence" value="ECO:0007669"/>
    <property type="project" value="TreeGrafter"/>
</dbReference>
<accession>A0A830C2U6</accession>
<keyword evidence="4" id="KW-1185">Reference proteome</keyword>
<dbReference type="Proteomes" id="UP000653305">
    <property type="component" value="Unassembled WGS sequence"/>
</dbReference>
<dbReference type="GO" id="GO:0006506">
    <property type="term" value="P:GPI anchor biosynthetic process"/>
    <property type="evidence" value="ECO:0007669"/>
    <property type="project" value="TreeGrafter"/>
</dbReference>
<keyword evidence="2 3" id="KW-0808">Transferase</keyword>
<organism evidence="3 4">
    <name type="scientific">Phtheirospermum japonicum</name>
    <dbReference type="NCBI Taxonomy" id="374723"/>
    <lineage>
        <taxon>Eukaryota</taxon>
        <taxon>Viridiplantae</taxon>
        <taxon>Streptophyta</taxon>
        <taxon>Embryophyta</taxon>
        <taxon>Tracheophyta</taxon>
        <taxon>Spermatophyta</taxon>
        <taxon>Magnoliopsida</taxon>
        <taxon>eudicotyledons</taxon>
        <taxon>Gunneridae</taxon>
        <taxon>Pentapetalae</taxon>
        <taxon>asterids</taxon>
        <taxon>lamiids</taxon>
        <taxon>Lamiales</taxon>
        <taxon>Orobanchaceae</taxon>
        <taxon>Orobanchaceae incertae sedis</taxon>
        <taxon>Phtheirospermum</taxon>
    </lineage>
</organism>
<dbReference type="PANTHER" id="PTHR43398:SF1">
    <property type="entry name" value="DOLICHOL-PHOSPHATE MANNOSYLTRANSFERASE SUBUNIT 1"/>
    <property type="match status" value="1"/>
</dbReference>
<evidence type="ECO:0000256" key="1">
    <source>
        <dbReference type="ARBA" id="ARBA00022676"/>
    </source>
</evidence>
<dbReference type="GO" id="GO:0006488">
    <property type="term" value="P:dolichol-linked oligosaccharide biosynthetic process"/>
    <property type="evidence" value="ECO:0007669"/>
    <property type="project" value="TreeGrafter"/>
</dbReference>
<protein>
    <submittedName>
        <fullName evidence="3">Dolichol-phosphate mannosyltransferase</fullName>
    </submittedName>
</protein>
<reference evidence="3" key="1">
    <citation type="submission" date="2020-07" db="EMBL/GenBank/DDBJ databases">
        <title>Ethylene signaling mediates host invasion by parasitic plants.</title>
        <authorList>
            <person name="Yoshida S."/>
        </authorList>
    </citation>
    <scope>NUCLEOTIDE SEQUENCE</scope>
    <source>
        <strain evidence="3">Okayama</strain>
    </source>
</reference>
<dbReference type="AlphaFoldDB" id="A0A830C2U6"/>
<dbReference type="GO" id="GO:0005789">
    <property type="term" value="C:endoplasmic reticulum membrane"/>
    <property type="evidence" value="ECO:0007669"/>
    <property type="project" value="TreeGrafter"/>
</dbReference>
<dbReference type="EMBL" id="BMAC01000245">
    <property type="protein sequence ID" value="GFP91448.1"/>
    <property type="molecule type" value="Genomic_DNA"/>
</dbReference>
<dbReference type="OrthoDB" id="1915931at2759"/>
<evidence type="ECO:0000313" key="4">
    <source>
        <dbReference type="Proteomes" id="UP000653305"/>
    </source>
</evidence>
<name>A0A830C2U6_9LAMI</name>
<dbReference type="GO" id="GO:0004582">
    <property type="term" value="F:dolichyl-phosphate beta-D-mannosyltransferase activity"/>
    <property type="evidence" value="ECO:0007669"/>
    <property type="project" value="InterPro"/>
</dbReference>
<dbReference type="InterPro" id="IPR039528">
    <property type="entry name" value="DPM1-like"/>
</dbReference>